<dbReference type="Proteomes" id="UP000789396">
    <property type="component" value="Unassembled WGS sequence"/>
</dbReference>
<evidence type="ECO:0000313" key="2">
    <source>
        <dbReference type="Proteomes" id="UP000789396"/>
    </source>
</evidence>
<gene>
    <name evidence="1" type="ORF">RFULGI_LOCUS4382</name>
</gene>
<sequence length="100" mass="11910">LSSPEAQYQEVEIMEDDCIYDILRKMDRLYLLPYKVTILVTPNNKFNSKETITTTTELNAWDICFSHDFSQPKCQFFGFLVQNMDHHYATLIEFCRKCNR</sequence>
<proteinExistence type="predicted"/>
<protein>
    <submittedName>
        <fullName evidence="1">4881_t:CDS:1</fullName>
    </submittedName>
</protein>
<name>A0A9N9FLI0_9GLOM</name>
<dbReference type="OrthoDB" id="2396036at2759"/>
<dbReference type="EMBL" id="CAJVPZ010004343">
    <property type="protein sequence ID" value="CAG8544781.1"/>
    <property type="molecule type" value="Genomic_DNA"/>
</dbReference>
<feature type="non-terminal residue" evidence="1">
    <location>
        <position position="1"/>
    </location>
</feature>
<evidence type="ECO:0000313" key="1">
    <source>
        <dbReference type="EMBL" id="CAG8544781.1"/>
    </source>
</evidence>
<dbReference type="AlphaFoldDB" id="A0A9N9FLI0"/>
<accession>A0A9N9FLI0</accession>
<comment type="caution">
    <text evidence="1">The sequence shown here is derived from an EMBL/GenBank/DDBJ whole genome shotgun (WGS) entry which is preliminary data.</text>
</comment>
<organism evidence="1 2">
    <name type="scientific">Racocetra fulgida</name>
    <dbReference type="NCBI Taxonomy" id="60492"/>
    <lineage>
        <taxon>Eukaryota</taxon>
        <taxon>Fungi</taxon>
        <taxon>Fungi incertae sedis</taxon>
        <taxon>Mucoromycota</taxon>
        <taxon>Glomeromycotina</taxon>
        <taxon>Glomeromycetes</taxon>
        <taxon>Diversisporales</taxon>
        <taxon>Gigasporaceae</taxon>
        <taxon>Racocetra</taxon>
    </lineage>
</organism>
<keyword evidence="2" id="KW-1185">Reference proteome</keyword>
<reference evidence="1" key="1">
    <citation type="submission" date="2021-06" db="EMBL/GenBank/DDBJ databases">
        <authorList>
            <person name="Kallberg Y."/>
            <person name="Tangrot J."/>
            <person name="Rosling A."/>
        </authorList>
    </citation>
    <scope>NUCLEOTIDE SEQUENCE</scope>
    <source>
        <strain evidence="1">IN212</strain>
    </source>
</reference>